<comment type="subcellular location">
    <subcellularLocation>
        <location evidence="1">Cell membrane</location>
        <topology evidence="1">Multi-pass membrane protein</topology>
    </subcellularLocation>
</comment>
<accession>Q9RYL4</accession>
<feature type="domain" description="Copper resistance protein D" evidence="7">
    <location>
        <begin position="152"/>
        <end position="238"/>
    </location>
</feature>
<feature type="transmembrane region" description="Helical" evidence="6">
    <location>
        <begin position="157"/>
        <end position="175"/>
    </location>
</feature>
<dbReference type="InterPro" id="IPR032694">
    <property type="entry name" value="CopC/D"/>
</dbReference>
<feature type="transmembrane region" description="Helical" evidence="6">
    <location>
        <begin position="126"/>
        <end position="145"/>
    </location>
</feature>
<keyword evidence="4 6" id="KW-1133">Transmembrane helix</keyword>
<dbReference type="TCDB" id="9.B.62.3.3">
    <property type="family name" value="the copper resistance (copd) family"/>
</dbReference>
<dbReference type="GO" id="GO:0005886">
    <property type="term" value="C:plasma membrane"/>
    <property type="evidence" value="ECO:0000318"/>
    <property type="project" value="GO_Central"/>
</dbReference>
<evidence type="ECO:0000313" key="9">
    <source>
        <dbReference type="Proteomes" id="UP000002524"/>
    </source>
</evidence>
<dbReference type="EMBL" id="AE001825">
    <property type="protein sequence ID" value="AAF12517.1"/>
    <property type="molecule type" value="Genomic_DNA"/>
</dbReference>
<evidence type="ECO:0000256" key="2">
    <source>
        <dbReference type="ARBA" id="ARBA00022475"/>
    </source>
</evidence>
<dbReference type="Proteomes" id="UP000002524">
    <property type="component" value="Chromosome 2"/>
</dbReference>
<evidence type="ECO:0000256" key="6">
    <source>
        <dbReference type="SAM" id="Phobius"/>
    </source>
</evidence>
<dbReference type="KEGG" id="dra:DR_A0298"/>
<organism evidence="8 9">
    <name type="scientific">Deinococcus radiodurans (strain ATCC 13939 / DSM 20539 / JCM 16871 / CCUG 27074 / LMG 4051 / NBRC 15346 / NCIMB 9279 / VKM B-1422 / R1)</name>
    <dbReference type="NCBI Taxonomy" id="243230"/>
    <lineage>
        <taxon>Bacteria</taxon>
        <taxon>Thermotogati</taxon>
        <taxon>Deinococcota</taxon>
        <taxon>Deinococci</taxon>
        <taxon>Deinococcales</taxon>
        <taxon>Deinococcaceae</taxon>
        <taxon>Deinococcus</taxon>
    </lineage>
</organism>
<proteinExistence type="predicted"/>
<dbReference type="STRING" id="243230.DR_A0298"/>
<dbReference type="GO" id="GO:0006825">
    <property type="term" value="P:copper ion transport"/>
    <property type="evidence" value="ECO:0007669"/>
    <property type="project" value="InterPro"/>
</dbReference>
<feature type="transmembrane region" description="Helical" evidence="6">
    <location>
        <begin position="225"/>
        <end position="244"/>
    </location>
</feature>
<dbReference type="HOGENOM" id="CLU_1029419_0_0_0"/>
<dbReference type="InParanoid" id="Q9RYL4"/>
<name>Q9RYL4_DEIRA</name>
<dbReference type="RefSeq" id="WP_010889557.1">
    <property type="nucleotide sequence ID" value="NC_001264.1"/>
</dbReference>
<evidence type="ECO:0000256" key="5">
    <source>
        <dbReference type="ARBA" id="ARBA00023136"/>
    </source>
</evidence>
<dbReference type="Pfam" id="PF05425">
    <property type="entry name" value="CopD"/>
    <property type="match status" value="1"/>
</dbReference>
<dbReference type="OrthoDB" id="73723at2"/>
<keyword evidence="5 6" id="KW-0472">Membrane</keyword>
<gene>
    <name evidence="8" type="ordered locus">DR_A0298</name>
</gene>
<dbReference type="InterPro" id="IPR008457">
    <property type="entry name" value="Cu-R_CopD_dom"/>
</dbReference>
<feature type="transmembrane region" description="Helical" evidence="6">
    <location>
        <begin position="94"/>
        <end position="114"/>
    </location>
</feature>
<feature type="transmembrane region" description="Helical" evidence="6">
    <location>
        <begin position="64"/>
        <end position="87"/>
    </location>
</feature>
<dbReference type="AlphaFoldDB" id="Q9RYL4"/>
<reference evidence="8 9" key="1">
    <citation type="journal article" date="1999" name="Science">
        <title>Genome sequence of the radioresistant bacterium Deinococcus radiodurans R1.</title>
        <authorList>
            <person name="White O."/>
            <person name="Eisen J.A."/>
            <person name="Heidelberg J.F."/>
            <person name="Hickey E.K."/>
            <person name="Peterson J.D."/>
            <person name="Dodson R.J."/>
            <person name="Haft D.H."/>
            <person name="Gwinn M.L."/>
            <person name="Nelson W.C."/>
            <person name="Richardson D.L."/>
            <person name="Moffat K.S."/>
            <person name="Qin H."/>
            <person name="Jiang L."/>
            <person name="Pamphile W."/>
            <person name="Crosby M."/>
            <person name="Shen M."/>
            <person name="Vamathevan J.J."/>
            <person name="Lam P."/>
            <person name="McDonald L."/>
            <person name="Utterback T."/>
            <person name="Zalewski C."/>
            <person name="Makarova K.S."/>
            <person name="Aravind L."/>
            <person name="Daly M.J."/>
            <person name="Minton K.W."/>
            <person name="Fleischmann R.D."/>
            <person name="Ketchum K.A."/>
            <person name="Nelson K.E."/>
            <person name="Salzberg S."/>
            <person name="Smith H.O."/>
            <person name="Venter J.C."/>
            <person name="Fraser C.M."/>
        </authorList>
    </citation>
    <scope>NUCLEOTIDE SEQUENCE [LARGE SCALE GENOMIC DNA]</scope>
    <source>
        <strain evidence="9">ATCC 13939 / DSM 20539 / JCM 16871 / LMG 4051 / NBRC 15346 / NCIMB 9279 / R1 / VKM B-1422</strain>
    </source>
</reference>
<dbReference type="eggNOG" id="COG1276">
    <property type="taxonomic scope" value="Bacteria"/>
</dbReference>
<dbReference type="GeneID" id="69519183"/>
<keyword evidence="2" id="KW-1003">Cell membrane</keyword>
<evidence type="ECO:0000313" key="8">
    <source>
        <dbReference type="EMBL" id="AAF12517.1"/>
    </source>
</evidence>
<dbReference type="PANTHER" id="PTHR34820">
    <property type="entry name" value="INNER MEMBRANE PROTEIN YEBZ"/>
    <property type="match status" value="1"/>
</dbReference>
<evidence type="ECO:0000256" key="4">
    <source>
        <dbReference type="ARBA" id="ARBA00022989"/>
    </source>
</evidence>
<sequence length="249" mass="25736">MSRLLLFLGLALLLGGAAARRWLAPVPLRWLSTGLALLFVGAGLSVYQPLRELGLLAPADVLDYLTAVSAGRAALVLLLAATLFLVAEVQKLPALILAGLGGWALWGMAGIGHGGVHGDAVRGLHALHAGAMSIWLGGLGALLRVPAPERLAVARRFSPVAAACVGLLVLTGLGMSLEHIHSLRVLQSTPYGQTLLLKLLAFVGVLGAAFTVRRSLASTGPGRRLSLEVLALVAVLLLTARLGGLPLVH</sequence>
<dbReference type="PANTHER" id="PTHR34820:SF4">
    <property type="entry name" value="INNER MEMBRANE PROTEIN YEBZ"/>
    <property type="match status" value="1"/>
</dbReference>
<feature type="transmembrane region" description="Helical" evidence="6">
    <location>
        <begin position="195"/>
        <end position="213"/>
    </location>
</feature>
<keyword evidence="9" id="KW-1185">Reference proteome</keyword>
<dbReference type="PATRIC" id="fig|243230.17.peg.3188"/>
<evidence type="ECO:0000256" key="1">
    <source>
        <dbReference type="ARBA" id="ARBA00004651"/>
    </source>
</evidence>
<dbReference type="PIR" id="G75583">
    <property type="entry name" value="G75583"/>
</dbReference>
<evidence type="ECO:0000256" key="3">
    <source>
        <dbReference type="ARBA" id="ARBA00022692"/>
    </source>
</evidence>
<protein>
    <recommendedName>
        <fullName evidence="7">Copper resistance protein D domain-containing protein</fullName>
    </recommendedName>
</protein>
<keyword evidence="3 6" id="KW-0812">Transmembrane</keyword>
<evidence type="ECO:0000259" key="7">
    <source>
        <dbReference type="Pfam" id="PF05425"/>
    </source>
</evidence>
<dbReference type="EnsemblBacteria" id="AAF12517">
    <property type="protein sequence ID" value="AAF12517"/>
    <property type="gene ID" value="DR_A0298"/>
</dbReference>
<dbReference type="PaxDb" id="243230-DR_A0298"/>